<evidence type="ECO:0000313" key="2">
    <source>
        <dbReference type="Proteomes" id="UP001163719"/>
    </source>
</evidence>
<organism evidence="1 2">
    <name type="scientific">Chryseobacterium oryctis</name>
    <dbReference type="NCBI Taxonomy" id="2952618"/>
    <lineage>
        <taxon>Bacteria</taxon>
        <taxon>Pseudomonadati</taxon>
        <taxon>Bacteroidota</taxon>
        <taxon>Flavobacteriia</taxon>
        <taxon>Flavobacteriales</taxon>
        <taxon>Weeksellaceae</taxon>
        <taxon>Chryseobacterium group</taxon>
        <taxon>Chryseobacterium</taxon>
    </lineage>
</organism>
<dbReference type="RefSeq" id="WP_264743522.1">
    <property type="nucleotide sequence ID" value="NZ_JAPDHV010000004.1"/>
</dbReference>
<name>A0ABT3HP61_9FLAO</name>
<dbReference type="EMBL" id="JAPDHV010000004">
    <property type="protein sequence ID" value="MCW3161574.1"/>
    <property type="molecule type" value="Genomic_DNA"/>
</dbReference>
<sequence length="178" mass="20979">MSLNNIAYYEFAFCNSPLTVGLQEKKNNRFSGSIYVHLEKKKNNNIKEINRNKKIPPKQAKRIISKLKELEIDLVNENYDDDSLVYLDGDYLTIKILRKGNLEKLSFDEIYPESKLKIEKTPLRSKIQNWLTIIDDELNLREQYSKIKYKLNKGTYCYDSGIRSVCFEKIKPTKKSKQ</sequence>
<gene>
    <name evidence="1" type="ORF">OH806_09900</name>
</gene>
<evidence type="ECO:0000313" key="1">
    <source>
        <dbReference type="EMBL" id="MCW3161574.1"/>
    </source>
</evidence>
<comment type="caution">
    <text evidence="1">The sequence shown here is derived from an EMBL/GenBank/DDBJ whole genome shotgun (WGS) entry which is preliminary data.</text>
</comment>
<dbReference type="Proteomes" id="UP001163719">
    <property type="component" value="Unassembled WGS sequence"/>
</dbReference>
<keyword evidence="2" id="KW-1185">Reference proteome</keyword>
<accession>A0ABT3HP61</accession>
<reference evidence="1" key="1">
    <citation type="submission" date="2022-10" db="EMBL/GenBank/DDBJ databases">
        <title>Chryseobacterium babae sp. nov. isolated from the gut of the beetle Oryctes rhinoceros, and Chryseobacterium kimseyorum sp. nov., isolated from a stick insect rearing cage.</title>
        <authorList>
            <person name="Shelomi M."/>
            <person name="Han C.-J."/>
            <person name="Chen W.-M."/>
            <person name="Chen H.-K."/>
            <person name="Liaw S.-J."/>
            <person name="Muhle E."/>
            <person name="Clermont D."/>
        </authorList>
    </citation>
    <scope>NUCLEOTIDE SEQUENCE</scope>
    <source>
        <strain evidence="1">WLa1L2M3</strain>
    </source>
</reference>
<proteinExistence type="predicted"/>
<protein>
    <submittedName>
        <fullName evidence="1">Uncharacterized protein</fullName>
    </submittedName>
</protein>